<sequence>MSKKDIKKVGILAALANPTRFMTLSGTLLPWLSLLAALFVAIGLYLGWQAPEDYQQGITVRIMYIHVPAAWFAMFSYTVMALSALGVLVWRHPLADVSIRAAAPIGAAFTLLCLVTGSLWGRPMWGTYWVWDARLTSVFVLLLMYLGIMALQRAMEDPARSARPVAILVLVGYINIPIIKFSVDFWNTLHQPASVMRLDGPTIHASMLWPLLVVAIGFTFLFLAMHMMAMRNEIRRRRAASLRKAGARGKSSAPTTAVLEG</sequence>
<evidence type="ECO:0000256" key="8">
    <source>
        <dbReference type="ARBA" id="ARBA00023136"/>
    </source>
</evidence>
<keyword evidence="9" id="KW-0813">Transport</keyword>
<gene>
    <name evidence="9" type="primary">ccmC</name>
    <name evidence="11" type="ORF">WNY59_11035</name>
</gene>
<feature type="transmembrane region" description="Helical" evidence="9">
    <location>
        <begin position="21"/>
        <end position="48"/>
    </location>
</feature>
<comment type="caution">
    <text evidence="11">The sequence shown here is derived from an EMBL/GenBank/DDBJ whole genome shotgun (WGS) entry which is preliminary data.</text>
</comment>
<dbReference type="EMBL" id="JBBMQO010000005">
    <property type="protein sequence ID" value="MEM5502125.1"/>
    <property type="molecule type" value="Genomic_DNA"/>
</dbReference>
<dbReference type="Proteomes" id="UP001477870">
    <property type="component" value="Unassembled WGS sequence"/>
</dbReference>
<comment type="subcellular location">
    <subcellularLocation>
        <location evidence="9">Cell inner membrane</location>
    </subcellularLocation>
    <subcellularLocation>
        <location evidence="2">Membrane</location>
        <topology evidence="2">Multi-pass membrane protein</topology>
    </subcellularLocation>
</comment>
<dbReference type="InterPro" id="IPR003557">
    <property type="entry name" value="Cyt_c_biogenesis_CcmC"/>
</dbReference>
<organism evidence="11 12">
    <name type="scientific">Ahrensia kielensis</name>
    <dbReference type="NCBI Taxonomy" id="76980"/>
    <lineage>
        <taxon>Bacteria</taxon>
        <taxon>Pseudomonadati</taxon>
        <taxon>Pseudomonadota</taxon>
        <taxon>Alphaproteobacteria</taxon>
        <taxon>Hyphomicrobiales</taxon>
        <taxon>Ahrensiaceae</taxon>
        <taxon>Ahrensia</taxon>
    </lineage>
</organism>
<keyword evidence="8 9" id="KW-0472">Membrane</keyword>
<evidence type="ECO:0000256" key="2">
    <source>
        <dbReference type="ARBA" id="ARBA00004141"/>
    </source>
</evidence>
<evidence type="ECO:0000256" key="4">
    <source>
        <dbReference type="ARBA" id="ARBA00016463"/>
    </source>
</evidence>
<evidence type="ECO:0000313" key="12">
    <source>
        <dbReference type="Proteomes" id="UP001477870"/>
    </source>
</evidence>
<keyword evidence="12" id="KW-1185">Reference proteome</keyword>
<dbReference type="PANTHER" id="PTHR30071:SF1">
    <property type="entry name" value="CYTOCHROME B_B6 PROTEIN-RELATED"/>
    <property type="match status" value="1"/>
</dbReference>
<feature type="transmembrane region" description="Helical" evidence="9">
    <location>
        <begin position="164"/>
        <end position="183"/>
    </location>
</feature>
<evidence type="ECO:0000259" key="10">
    <source>
        <dbReference type="Pfam" id="PF01578"/>
    </source>
</evidence>
<reference evidence="11 12" key="1">
    <citation type="submission" date="2024-03" db="EMBL/GenBank/DDBJ databases">
        <title>Community enrichment and isolation of bacterial strains for fucoidan degradation.</title>
        <authorList>
            <person name="Sichert A."/>
        </authorList>
    </citation>
    <scope>NUCLEOTIDE SEQUENCE [LARGE SCALE GENOMIC DNA]</scope>
    <source>
        <strain evidence="11 12">AS62</strain>
    </source>
</reference>
<keyword evidence="5 9" id="KW-0812">Transmembrane</keyword>
<evidence type="ECO:0000256" key="7">
    <source>
        <dbReference type="ARBA" id="ARBA00022989"/>
    </source>
</evidence>
<evidence type="ECO:0000256" key="3">
    <source>
        <dbReference type="ARBA" id="ARBA00005840"/>
    </source>
</evidence>
<accession>A0ABU9T7N1</accession>
<keyword evidence="7 9" id="KW-1133">Transmembrane helix</keyword>
<dbReference type="PANTHER" id="PTHR30071">
    <property type="entry name" value="HEME EXPORTER PROTEIN C"/>
    <property type="match status" value="1"/>
</dbReference>
<feature type="transmembrane region" description="Helical" evidence="9">
    <location>
        <begin position="68"/>
        <end position="90"/>
    </location>
</feature>
<keyword evidence="9" id="KW-0997">Cell inner membrane</keyword>
<comment type="similarity">
    <text evidence="3 9">Belongs to the CcmC/CycZ/HelC family.</text>
</comment>
<proteinExistence type="inferred from homology"/>
<feature type="transmembrane region" description="Helical" evidence="9">
    <location>
        <begin position="203"/>
        <end position="228"/>
    </location>
</feature>
<dbReference type="RefSeq" id="WP_342848481.1">
    <property type="nucleotide sequence ID" value="NZ_JBBMQO010000005.1"/>
</dbReference>
<feature type="domain" description="Cytochrome c assembly protein" evidence="10">
    <location>
        <begin position="14"/>
        <end position="190"/>
    </location>
</feature>
<evidence type="ECO:0000256" key="1">
    <source>
        <dbReference type="ARBA" id="ARBA00002442"/>
    </source>
</evidence>
<keyword evidence="9" id="KW-1003">Cell membrane</keyword>
<keyword evidence="6 9" id="KW-0201">Cytochrome c-type biogenesis</keyword>
<dbReference type="NCBIfam" id="TIGR01191">
    <property type="entry name" value="ccmC"/>
    <property type="match status" value="1"/>
</dbReference>
<comment type="function">
    <text evidence="1 9">Required for the export of heme to the periplasm for the biogenesis of c-type cytochromes.</text>
</comment>
<evidence type="ECO:0000256" key="9">
    <source>
        <dbReference type="RuleBase" id="RU364092"/>
    </source>
</evidence>
<dbReference type="Pfam" id="PF01578">
    <property type="entry name" value="Cytochrom_C_asm"/>
    <property type="match status" value="1"/>
</dbReference>
<dbReference type="PRINTS" id="PR01386">
    <property type="entry name" value="CCMCBIOGNSIS"/>
</dbReference>
<feature type="transmembrane region" description="Helical" evidence="9">
    <location>
        <begin position="102"/>
        <end position="121"/>
    </location>
</feature>
<evidence type="ECO:0000256" key="6">
    <source>
        <dbReference type="ARBA" id="ARBA00022748"/>
    </source>
</evidence>
<dbReference type="InterPro" id="IPR045062">
    <property type="entry name" value="Cyt_c_biogenesis_CcsA/CcmC"/>
</dbReference>
<protein>
    <recommendedName>
        <fullName evidence="4 9">Heme exporter protein C</fullName>
    </recommendedName>
    <alternativeName>
        <fullName evidence="9">Cytochrome c-type biogenesis protein</fullName>
    </alternativeName>
</protein>
<name>A0ABU9T7N1_9HYPH</name>
<evidence type="ECO:0000256" key="5">
    <source>
        <dbReference type="ARBA" id="ARBA00022692"/>
    </source>
</evidence>
<feature type="transmembrane region" description="Helical" evidence="9">
    <location>
        <begin position="133"/>
        <end position="152"/>
    </location>
</feature>
<evidence type="ECO:0000313" key="11">
    <source>
        <dbReference type="EMBL" id="MEM5502125.1"/>
    </source>
</evidence>
<dbReference type="InterPro" id="IPR002541">
    <property type="entry name" value="Cyt_c_assembly"/>
</dbReference>